<dbReference type="AlphaFoldDB" id="A0A6A6R4S3"/>
<feature type="region of interest" description="Disordered" evidence="1">
    <location>
        <begin position="274"/>
        <end position="330"/>
    </location>
</feature>
<keyword evidence="3" id="KW-1185">Reference proteome</keyword>
<gene>
    <name evidence="2" type="ORF">BU16DRAFT_536771</name>
</gene>
<organism evidence="2 3">
    <name type="scientific">Lophium mytilinum</name>
    <dbReference type="NCBI Taxonomy" id="390894"/>
    <lineage>
        <taxon>Eukaryota</taxon>
        <taxon>Fungi</taxon>
        <taxon>Dikarya</taxon>
        <taxon>Ascomycota</taxon>
        <taxon>Pezizomycotina</taxon>
        <taxon>Dothideomycetes</taxon>
        <taxon>Pleosporomycetidae</taxon>
        <taxon>Mytilinidiales</taxon>
        <taxon>Mytilinidiaceae</taxon>
        <taxon>Lophium</taxon>
    </lineage>
</organism>
<dbReference type="Proteomes" id="UP000799750">
    <property type="component" value="Unassembled WGS sequence"/>
</dbReference>
<reference evidence="2" key="1">
    <citation type="journal article" date="2020" name="Stud. Mycol.">
        <title>101 Dothideomycetes genomes: a test case for predicting lifestyles and emergence of pathogens.</title>
        <authorList>
            <person name="Haridas S."/>
            <person name="Albert R."/>
            <person name="Binder M."/>
            <person name="Bloem J."/>
            <person name="Labutti K."/>
            <person name="Salamov A."/>
            <person name="Andreopoulos B."/>
            <person name="Baker S."/>
            <person name="Barry K."/>
            <person name="Bills G."/>
            <person name="Bluhm B."/>
            <person name="Cannon C."/>
            <person name="Castanera R."/>
            <person name="Culley D."/>
            <person name="Daum C."/>
            <person name="Ezra D."/>
            <person name="Gonzalez J."/>
            <person name="Henrissat B."/>
            <person name="Kuo A."/>
            <person name="Liang C."/>
            <person name="Lipzen A."/>
            <person name="Lutzoni F."/>
            <person name="Magnuson J."/>
            <person name="Mondo S."/>
            <person name="Nolan M."/>
            <person name="Ohm R."/>
            <person name="Pangilinan J."/>
            <person name="Park H.-J."/>
            <person name="Ramirez L."/>
            <person name="Alfaro M."/>
            <person name="Sun H."/>
            <person name="Tritt A."/>
            <person name="Yoshinaga Y."/>
            <person name="Zwiers L.-H."/>
            <person name="Turgeon B."/>
            <person name="Goodwin S."/>
            <person name="Spatafora J."/>
            <person name="Crous P."/>
            <person name="Grigoriev I."/>
        </authorList>
    </citation>
    <scope>NUCLEOTIDE SEQUENCE</scope>
    <source>
        <strain evidence="2">CBS 269.34</strain>
    </source>
</reference>
<evidence type="ECO:0000313" key="3">
    <source>
        <dbReference type="Proteomes" id="UP000799750"/>
    </source>
</evidence>
<proteinExistence type="predicted"/>
<dbReference type="EMBL" id="MU004185">
    <property type="protein sequence ID" value="KAF2498773.1"/>
    <property type="molecule type" value="Genomic_DNA"/>
</dbReference>
<protein>
    <submittedName>
        <fullName evidence="2">Uncharacterized protein</fullName>
    </submittedName>
</protein>
<name>A0A6A6R4S3_9PEZI</name>
<evidence type="ECO:0000313" key="2">
    <source>
        <dbReference type="EMBL" id="KAF2498773.1"/>
    </source>
</evidence>
<sequence>MPGPTLLTLPAELRQQIITETIFAEVTDDGYEISTPLSGVCKTLQADIDDVLPIWLPSTSASSVILTTNKAPVNGRGFRSLKKELKKRATRRIGGGAWSGISAITIRAYEAAPYYTIFNTFEPVRLTQTVREFRWHSGRRSLPASIKRVEFDLRIDSASLQALQQMPMGNQKDWWCEDLWTVTKCIERYTDVTFEVAGRLPESQVDALLHRQRKGGVHYWYWKQVYANLEKDHFAGFLGNVREARERLKIEEEAERQRKMEMKKYKKEFGKRMAELKKRKQEKNGDLSTAGGKRLKEDQGDVDGVSDGSFLDQPSMPFRSRDSLLDGPGQ</sequence>
<accession>A0A6A6R4S3</accession>
<evidence type="ECO:0000256" key="1">
    <source>
        <dbReference type="SAM" id="MobiDB-lite"/>
    </source>
</evidence>